<evidence type="ECO:0000313" key="2">
    <source>
        <dbReference type="EMBL" id="GBP81311.1"/>
    </source>
</evidence>
<feature type="region of interest" description="Disordered" evidence="1">
    <location>
        <begin position="1"/>
        <end position="22"/>
    </location>
</feature>
<name>A0A4C1YXU2_EUMVA</name>
<dbReference type="AlphaFoldDB" id="A0A4C1YXU2"/>
<sequence>MSRARAEAPPPPPAPARPPRLPPFAHLRKFRLKHFECEARAASDRPPPAPASRRSLFVRRRYRISAATPTALNVTGAARRM</sequence>
<keyword evidence="3" id="KW-1185">Reference proteome</keyword>
<evidence type="ECO:0000313" key="3">
    <source>
        <dbReference type="Proteomes" id="UP000299102"/>
    </source>
</evidence>
<dbReference type="EMBL" id="BGZK01001505">
    <property type="protein sequence ID" value="GBP81311.1"/>
    <property type="molecule type" value="Genomic_DNA"/>
</dbReference>
<accession>A0A4C1YXU2</accession>
<protein>
    <submittedName>
        <fullName evidence="2">Uncharacterized protein</fullName>
    </submittedName>
</protein>
<evidence type="ECO:0000256" key="1">
    <source>
        <dbReference type="SAM" id="MobiDB-lite"/>
    </source>
</evidence>
<gene>
    <name evidence="2" type="ORF">EVAR_61803_1</name>
</gene>
<feature type="compositionally biased region" description="Pro residues" evidence="1">
    <location>
        <begin position="8"/>
        <end position="22"/>
    </location>
</feature>
<comment type="caution">
    <text evidence="2">The sequence shown here is derived from an EMBL/GenBank/DDBJ whole genome shotgun (WGS) entry which is preliminary data.</text>
</comment>
<reference evidence="2 3" key="1">
    <citation type="journal article" date="2019" name="Commun. Biol.">
        <title>The bagworm genome reveals a unique fibroin gene that provides high tensile strength.</title>
        <authorList>
            <person name="Kono N."/>
            <person name="Nakamura H."/>
            <person name="Ohtoshi R."/>
            <person name="Tomita M."/>
            <person name="Numata K."/>
            <person name="Arakawa K."/>
        </authorList>
    </citation>
    <scope>NUCLEOTIDE SEQUENCE [LARGE SCALE GENOMIC DNA]</scope>
</reference>
<proteinExistence type="predicted"/>
<dbReference type="Proteomes" id="UP000299102">
    <property type="component" value="Unassembled WGS sequence"/>
</dbReference>
<organism evidence="2 3">
    <name type="scientific">Eumeta variegata</name>
    <name type="common">Bagworm moth</name>
    <name type="synonym">Eumeta japonica</name>
    <dbReference type="NCBI Taxonomy" id="151549"/>
    <lineage>
        <taxon>Eukaryota</taxon>
        <taxon>Metazoa</taxon>
        <taxon>Ecdysozoa</taxon>
        <taxon>Arthropoda</taxon>
        <taxon>Hexapoda</taxon>
        <taxon>Insecta</taxon>
        <taxon>Pterygota</taxon>
        <taxon>Neoptera</taxon>
        <taxon>Endopterygota</taxon>
        <taxon>Lepidoptera</taxon>
        <taxon>Glossata</taxon>
        <taxon>Ditrysia</taxon>
        <taxon>Tineoidea</taxon>
        <taxon>Psychidae</taxon>
        <taxon>Oiketicinae</taxon>
        <taxon>Eumeta</taxon>
    </lineage>
</organism>